<evidence type="ECO:0000313" key="3">
    <source>
        <dbReference type="Proteomes" id="UP001454036"/>
    </source>
</evidence>
<dbReference type="PROSITE" id="PS51186">
    <property type="entry name" value="GNAT"/>
    <property type="match status" value="1"/>
</dbReference>
<gene>
    <name evidence="2" type="ORF">LIER_23783</name>
</gene>
<evidence type="ECO:0000313" key="2">
    <source>
        <dbReference type="EMBL" id="GAA0169257.1"/>
    </source>
</evidence>
<evidence type="ECO:0000259" key="1">
    <source>
        <dbReference type="PROSITE" id="PS51186"/>
    </source>
</evidence>
<keyword evidence="3" id="KW-1185">Reference proteome</keyword>
<name>A0AAV3R4F6_LITER</name>
<dbReference type="InterPro" id="IPR000182">
    <property type="entry name" value="GNAT_dom"/>
</dbReference>
<dbReference type="PANTHER" id="PTHR13355:SF15">
    <property type="entry name" value="GCN5-RELATED N-ACETYLTRANSFERASE 3, CHLOROPLASTIC"/>
    <property type="match status" value="1"/>
</dbReference>
<comment type="caution">
    <text evidence="2">The sequence shown here is derived from an EMBL/GenBank/DDBJ whole genome shotgun (WGS) entry which is preliminary data.</text>
</comment>
<dbReference type="CDD" id="cd04301">
    <property type="entry name" value="NAT_SF"/>
    <property type="match status" value="1"/>
</dbReference>
<dbReference type="GO" id="GO:0008080">
    <property type="term" value="F:N-acetyltransferase activity"/>
    <property type="evidence" value="ECO:0007669"/>
    <property type="project" value="TreeGrafter"/>
</dbReference>
<dbReference type="Pfam" id="PF00583">
    <property type="entry name" value="Acetyltransf_1"/>
    <property type="match status" value="1"/>
</dbReference>
<accession>A0AAV3R4F6</accession>
<dbReference type="AlphaFoldDB" id="A0AAV3R4F6"/>
<proteinExistence type="predicted"/>
<dbReference type="EMBL" id="BAABME010006771">
    <property type="protein sequence ID" value="GAA0169257.1"/>
    <property type="molecule type" value="Genomic_DNA"/>
</dbReference>
<reference evidence="2 3" key="1">
    <citation type="submission" date="2024-01" db="EMBL/GenBank/DDBJ databases">
        <title>The complete chloroplast genome sequence of Lithospermum erythrorhizon: insights into the phylogenetic relationship among Boraginaceae species and the maternal lineages of purple gromwells.</title>
        <authorList>
            <person name="Okada T."/>
            <person name="Watanabe K."/>
        </authorList>
    </citation>
    <scope>NUCLEOTIDE SEQUENCE [LARGE SCALE GENOMIC DNA]</scope>
</reference>
<protein>
    <submittedName>
        <fullName evidence="2">Acetyltransferase</fullName>
    </submittedName>
</protein>
<dbReference type="InterPro" id="IPR039143">
    <property type="entry name" value="GNPNAT1-like"/>
</dbReference>
<dbReference type="PANTHER" id="PTHR13355">
    <property type="entry name" value="GLUCOSAMINE 6-PHOSPHATE N-ACETYLTRANSFERASE"/>
    <property type="match status" value="1"/>
</dbReference>
<organism evidence="2 3">
    <name type="scientific">Lithospermum erythrorhizon</name>
    <name type="common">Purple gromwell</name>
    <name type="synonym">Lithospermum officinale var. erythrorhizon</name>
    <dbReference type="NCBI Taxonomy" id="34254"/>
    <lineage>
        <taxon>Eukaryota</taxon>
        <taxon>Viridiplantae</taxon>
        <taxon>Streptophyta</taxon>
        <taxon>Embryophyta</taxon>
        <taxon>Tracheophyta</taxon>
        <taxon>Spermatophyta</taxon>
        <taxon>Magnoliopsida</taxon>
        <taxon>eudicotyledons</taxon>
        <taxon>Gunneridae</taxon>
        <taxon>Pentapetalae</taxon>
        <taxon>asterids</taxon>
        <taxon>lamiids</taxon>
        <taxon>Boraginales</taxon>
        <taxon>Boraginaceae</taxon>
        <taxon>Boraginoideae</taxon>
        <taxon>Lithospermeae</taxon>
        <taxon>Lithospermum</taxon>
    </lineage>
</organism>
<dbReference type="Gene3D" id="3.40.630.30">
    <property type="match status" value="1"/>
</dbReference>
<dbReference type="SUPFAM" id="SSF55729">
    <property type="entry name" value="Acyl-CoA N-acyltransferases (Nat)"/>
    <property type="match status" value="1"/>
</dbReference>
<sequence>MPVTTNSFHPSPAITTICHSTPSKVPPLHISTNPTDINPFHLSQLYTQCNHSIHRFPNITPSTGKVEPLLQLDKLRKAISHSSIVVSVFAKPDPEYGGINMGIGGGWVRNMIPVTPQNGRLVGFGRAVSDFGLTASIYDVMVIPYLQRRGIGRMIVQRILRILNRRDVYDIAALCSEKERPFFKACAFGDDILGSTTMMYSRTSPTDSEENPVVAAGRKLLWLPPDRKNFNFSSQCNYSRGI</sequence>
<dbReference type="InterPro" id="IPR016181">
    <property type="entry name" value="Acyl_CoA_acyltransferase"/>
</dbReference>
<dbReference type="Proteomes" id="UP001454036">
    <property type="component" value="Unassembled WGS sequence"/>
</dbReference>
<feature type="domain" description="N-acetyltransferase" evidence="1">
    <location>
        <begin position="57"/>
        <end position="224"/>
    </location>
</feature>